<evidence type="ECO:0000256" key="1">
    <source>
        <dbReference type="SAM" id="MobiDB-lite"/>
    </source>
</evidence>
<feature type="compositionally biased region" description="Basic and acidic residues" evidence="1">
    <location>
        <begin position="64"/>
        <end position="75"/>
    </location>
</feature>
<feature type="region of interest" description="Disordered" evidence="1">
    <location>
        <begin position="46"/>
        <end position="97"/>
    </location>
</feature>
<sequence length="206" mass="22435">MSPENLLKLSCRYGQLAAAGFHARVESQCTSVELQLEPLGNYNFATPGHGKPITESTPQASRIPRFEAPRRESSPKVEAGLSNTKGKGNDPGNWGEARDQKVIDGAGRTEVFPGLKSKNHNPKAAGAEGDFLLATGIRTPIRNLSLQMLGQVPRITDLGNSTYSTAHFSVDSSNYATRTKLRPKSVVQRQIKRQWGEVHEINAGRS</sequence>
<reference evidence="2" key="1">
    <citation type="submission" date="2023-03" db="EMBL/GenBank/DDBJ databases">
        <title>Massive genome expansion in bonnet fungi (Mycena s.s.) driven by repeated elements and novel gene families across ecological guilds.</title>
        <authorList>
            <consortium name="Lawrence Berkeley National Laboratory"/>
            <person name="Harder C.B."/>
            <person name="Miyauchi S."/>
            <person name="Viragh M."/>
            <person name="Kuo A."/>
            <person name="Thoen E."/>
            <person name="Andreopoulos B."/>
            <person name="Lu D."/>
            <person name="Skrede I."/>
            <person name="Drula E."/>
            <person name="Henrissat B."/>
            <person name="Morin E."/>
            <person name="Kohler A."/>
            <person name="Barry K."/>
            <person name="LaButti K."/>
            <person name="Morin E."/>
            <person name="Salamov A."/>
            <person name="Lipzen A."/>
            <person name="Mereny Z."/>
            <person name="Hegedus B."/>
            <person name="Baldrian P."/>
            <person name="Stursova M."/>
            <person name="Weitz H."/>
            <person name="Taylor A."/>
            <person name="Grigoriev I.V."/>
            <person name="Nagy L.G."/>
            <person name="Martin F."/>
            <person name="Kauserud H."/>
        </authorList>
    </citation>
    <scope>NUCLEOTIDE SEQUENCE</scope>
    <source>
        <strain evidence="2">CBHHK002</strain>
    </source>
</reference>
<evidence type="ECO:0000313" key="3">
    <source>
        <dbReference type="Proteomes" id="UP001218218"/>
    </source>
</evidence>
<dbReference type="AlphaFoldDB" id="A0AAD7ECR8"/>
<dbReference type="Proteomes" id="UP001218218">
    <property type="component" value="Unassembled WGS sequence"/>
</dbReference>
<keyword evidence="3" id="KW-1185">Reference proteome</keyword>
<organism evidence="2 3">
    <name type="scientific">Mycena albidolilacea</name>
    <dbReference type="NCBI Taxonomy" id="1033008"/>
    <lineage>
        <taxon>Eukaryota</taxon>
        <taxon>Fungi</taxon>
        <taxon>Dikarya</taxon>
        <taxon>Basidiomycota</taxon>
        <taxon>Agaricomycotina</taxon>
        <taxon>Agaricomycetes</taxon>
        <taxon>Agaricomycetidae</taxon>
        <taxon>Agaricales</taxon>
        <taxon>Marasmiineae</taxon>
        <taxon>Mycenaceae</taxon>
        <taxon>Mycena</taxon>
    </lineage>
</organism>
<proteinExistence type="predicted"/>
<accession>A0AAD7ECR8</accession>
<protein>
    <submittedName>
        <fullName evidence="2">Uncharacterized protein</fullName>
    </submittedName>
</protein>
<gene>
    <name evidence="2" type="ORF">DFH08DRAFT_822092</name>
</gene>
<dbReference type="EMBL" id="JARIHO010000071">
    <property type="protein sequence ID" value="KAJ7312650.1"/>
    <property type="molecule type" value="Genomic_DNA"/>
</dbReference>
<name>A0AAD7ECR8_9AGAR</name>
<evidence type="ECO:0000313" key="2">
    <source>
        <dbReference type="EMBL" id="KAJ7312650.1"/>
    </source>
</evidence>
<comment type="caution">
    <text evidence="2">The sequence shown here is derived from an EMBL/GenBank/DDBJ whole genome shotgun (WGS) entry which is preliminary data.</text>
</comment>